<evidence type="ECO:0000256" key="1">
    <source>
        <dbReference type="SAM" id="SignalP"/>
    </source>
</evidence>
<dbReference type="InterPro" id="IPR052517">
    <property type="entry name" value="GlcG_carb_metab_protein"/>
</dbReference>
<keyword evidence="3" id="KW-1185">Reference proteome</keyword>
<evidence type="ECO:0000313" key="2">
    <source>
        <dbReference type="EMBL" id="SFJ67280.1"/>
    </source>
</evidence>
<feature type="signal peptide" evidence="1">
    <location>
        <begin position="1"/>
        <end position="22"/>
    </location>
</feature>
<dbReference type="RefSeq" id="WP_008110530.1">
    <property type="nucleotide sequence ID" value="NZ_FOSD01000002.1"/>
</dbReference>
<dbReference type="InterPro" id="IPR038084">
    <property type="entry name" value="PduO/GlcC-like_sf"/>
</dbReference>
<keyword evidence="1" id="KW-0732">Signal</keyword>
<comment type="caution">
    <text evidence="2">The sequence shown here is derived from an EMBL/GenBank/DDBJ whole genome shotgun (WGS) entry which is preliminary data.</text>
</comment>
<sequence length="151" mass="15204">MKIRASVTLSLLLAAGIGQASAAALDASHTNQVITSVKNSISAQHSTGCVAVVDASGTLLAFQRLDGASPGCVDAAIGKARTSALYHAPSLKFMQRLQSGETTVLAIPHAVALGGGFPLTLQNEVVGAVGVSTPKQDLDNQASEAAAQALK</sequence>
<protein>
    <submittedName>
        <fullName evidence="2">Glc operon protein GlcG</fullName>
    </submittedName>
</protein>
<accession>A0A1I3T9K0</accession>
<dbReference type="InterPro" id="IPR005624">
    <property type="entry name" value="PduO/GlcC-like"/>
</dbReference>
<evidence type="ECO:0000313" key="3">
    <source>
        <dbReference type="Proteomes" id="UP000198841"/>
    </source>
</evidence>
<proteinExistence type="predicted"/>
<dbReference type="Pfam" id="PF03928">
    <property type="entry name" value="HbpS-like"/>
    <property type="match status" value="1"/>
</dbReference>
<feature type="chain" id="PRO_5045585718" evidence="1">
    <location>
        <begin position="23"/>
        <end position="151"/>
    </location>
</feature>
<dbReference type="Proteomes" id="UP000198841">
    <property type="component" value="Unassembled WGS sequence"/>
</dbReference>
<dbReference type="Gene3D" id="3.30.450.150">
    <property type="entry name" value="Haem-degrading domain"/>
    <property type="match status" value="1"/>
</dbReference>
<organism evidence="2 3">
    <name type="scientific">Candidatus Pantoea symbiotica</name>
    <dbReference type="NCBI Taxonomy" id="1884370"/>
    <lineage>
        <taxon>Bacteria</taxon>
        <taxon>Pseudomonadati</taxon>
        <taxon>Pseudomonadota</taxon>
        <taxon>Gammaproteobacteria</taxon>
        <taxon>Enterobacterales</taxon>
        <taxon>Erwiniaceae</taxon>
        <taxon>Pantoea</taxon>
    </lineage>
</organism>
<dbReference type="PANTHER" id="PTHR34309">
    <property type="entry name" value="SLR1406 PROTEIN"/>
    <property type="match status" value="1"/>
</dbReference>
<dbReference type="EMBL" id="FOSD01000002">
    <property type="protein sequence ID" value="SFJ67280.1"/>
    <property type="molecule type" value="Genomic_DNA"/>
</dbReference>
<reference evidence="2 3" key="1">
    <citation type="submission" date="2016-10" db="EMBL/GenBank/DDBJ databases">
        <authorList>
            <person name="Varghese N."/>
            <person name="Submissions S."/>
        </authorList>
    </citation>
    <scope>NUCLEOTIDE SEQUENCE [LARGE SCALE GENOMIC DNA]</scope>
    <source>
        <strain evidence="2 3">YR512</strain>
    </source>
</reference>
<gene>
    <name evidence="2" type="ORF">SAMN05518863_102277</name>
</gene>
<name>A0A1I3T9K0_9GAMM</name>
<dbReference type="PANTHER" id="PTHR34309:SF1">
    <property type="entry name" value="PROTEIN GLCG"/>
    <property type="match status" value="1"/>
</dbReference>
<dbReference type="SUPFAM" id="SSF143744">
    <property type="entry name" value="GlcG-like"/>
    <property type="match status" value="1"/>
</dbReference>